<dbReference type="EMBL" id="KI669231">
    <property type="protein sequence ID" value="ETN68615.1"/>
    <property type="molecule type" value="Genomic_DNA"/>
</dbReference>
<dbReference type="Proteomes" id="UP000053676">
    <property type="component" value="Unassembled WGS sequence"/>
</dbReference>
<evidence type="ECO:0000313" key="2">
    <source>
        <dbReference type="Proteomes" id="UP000053676"/>
    </source>
</evidence>
<proteinExistence type="predicted"/>
<keyword evidence="2" id="KW-1185">Reference proteome</keyword>
<gene>
    <name evidence="1" type="ORF">NECAME_15725</name>
</gene>
<reference evidence="2" key="1">
    <citation type="journal article" date="2014" name="Nat. Genet.">
        <title>Genome of the human hookworm Necator americanus.</title>
        <authorList>
            <person name="Tang Y.T."/>
            <person name="Gao X."/>
            <person name="Rosa B.A."/>
            <person name="Abubucker S."/>
            <person name="Hallsworth-Pepin K."/>
            <person name="Martin J."/>
            <person name="Tyagi R."/>
            <person name="Heizer E."/>
            <person name="Zhang X."/>
            <person name="Bhonagiri-Palsikar V."/>
            <person name="Minx P."/>
            <person name="Warren W.C."/>
            <person name="Wang Q."/>
            <person name="Zhan B."/>
            <person name="Hotez P.J."/>
            <person name="Sternberg P.W."/>
            <person name="Dougall A."/>
            <person name="Gaze S.T."/>
            <person name="Mulvenna J."/>
            <person name="Sotillo J."/>
            <person name="Ranganathan S."/>
            <person name="Rabelo E.M."/>
            <person name="Wilson R.K."/>
            <person name="Felgner P.L."/>
            <person name="Bethony J."/>
            <person name="Hawdon J.M."/>
            <person name="Gasser R.B."/>
            <person name="Loukas A."/>
            <person name="Mitreva M."/>
        </authorList>
    </citation>
    <scope>NUCLEOTIDE SEQUENCE [LARGE SCALE GENOMIC DNA]</scope>
</reference>
<organism evidence="1 2">
    <name type="scientific">Necator americanus</name>
    <name type="common">Human hookworm</name>
    <dbReference type="NCBI Taxonomy" id="51031"/>
    <lineage>
        <taxon>Eukaryota</taxon>
        <taxon>Metazoa</taxon>
        <taxon>Ecdysozoa</taxon>
        <taxon>Nematoda</taxon>
        <taxon>Chromadorea</taxon>
        <taxon>Rhabditida</taxon>
        <taxon>Rhabditina</taxon>
        <taxon>Rhabditomorpha</taxon>
        <taxon>Strongyloidea</taxon>
        <taxon>Ancylostomatidae</taxon>
        <taxon>Bunostominae</taxon>
        <taxon>Necator</taxon>
    </lineage>
</organism>
<accession>W2SG85</accession>
<evidence type="ECO:0000313" key="1">
    <source>
        <dbReference type="EMBL" id="ETN68615.1"/>
    </source>
</evidence>
<sequence>MWNRMAPISEDKEEDQIEHSLTTTALTTIPAEIHNPELVQAIRPNLADPGCNNTKQCDRTDRPYRCEANV</sequence>
<dbReference type="AlphaFoldDB" id="W2SG85"/>
<protein>
    <submittedName>
        <fullName evidence="1">Uncharacterized protein</fullName>
    </submittedName>
</protein>
<name>W2SG85_NECAM</name>
<dbReference type="KEGG" id="nai:NECAME_15725"/>